<dbReference type="InterPro" id="IPR000719">
    <property type="entry name" value="Prot_kinase_dom"/>
</dbReference>
<evidence type="ECO:0000313" key="2">
    <source>
        <dbReference type="EMBL" id="EGD99579.1"/>
    </source>
</evidence>
<dbReference type="HOGENOM" id="CLU_043429_0_0_1"/>
<keyword evidence="2" id="KW-0808">Transferase</keyword>
<feature type="domain" description="Protein kinase" evidence="1">
    <location>
        <begin position="89"/>
        <end position="336"/>
    </location>
</feature>
<dbReference type="PROSITE" id="PS50011">
    <property type="entry name" value="PROTEIN_KINASE_DOM"/>
    <property type="match status" value="1"/>
</dbReference>
<evidence type="ECO:0000259" key="1">
    <source>
        <dbReference type="PROSITE" id="PS50011"/>
    </source>
</evidence>
<protein>
    <submittedName>
        <fullName evidence="2">Serine/threonine protein kinase</fullName>
    </submittedName>
</protein>
<dbReference type="SMART" id="SM00220">
    <property type="entry name" value="S_TKc"/>
    <property type="match status" value="1"/>
</dbReference>
<proteinExistence type="predicted"/>
<dbReference type="GO" id="GO:0004674">
    <property type="term" value="F:protein serine/threonine kinase activity"/>
    <property type="evidence" value="ECO:0007669"/>
    <property type="project" value="UniProtKB-KW"/>
</dbReference>
<keyword evidence="2" id="KW-0418">Kinase</keyword>
<dbReference type="SUPFAM" id="SSF56112">
    <property type="entry name" value="Protein kinase-like (PK-like)"/>
    <property type="match status" value="1"/>
</dbReference>
<dbReference type="InterPro" id="IPR011009">
    <property type="entry name" value="Kinase-like_dom_sf"/>
</dbReference>
<dbReference type="AlphaFoldDB" id="F2S7N0"/>
<dbReference type="EMBL" id="GG698523">
    <property type="protein sequence ID" value="EGD99579.1"/>
    <property type="molecule type" value="Genomic_DNA"/>
</dbReference>
<reference evidence="3" key="1">
    <citation type="journal article" date="2012" name="MBio">
        <title>Comparative genome analysis of Trichophyton rubrum and related dermatophytes reveals candidate genes involved in infection.</title>
        <authorList>
            <person name="Martinez D.A."/>
            <person name="Oliver B.G."/>
            <person name="Graeser Y."/>
            <person name="Goldberg J.M."/>
            <person name="Li W."/>
            <person name="Martinez-Rossi N.M."/>
            <person name="Monod M."/>
            <person name="Shelest E."/>
            <person name="Barton R.C."/>
            <person name="Birch E."/>
            <person name="Brakhage A.A."/>
            <person name="Chen Z."/>
            <person name="Gurr S.J."/>
            <person name="Heiman D."/>
            <person name="Heitman J."/>
            <person name="Kosti I."/>
            <person name="Rossi A."/>
            <person name="Saif S."/>
            <person name="Samalova M."/>
            <person name="Saunders C.W."/>
            <person name="Shea T."/>
            <person name="Summerbell R.C."/>
            <person name="Xu J."/>
            <person name="Young S."/>
            <person name="Zeng Q."/>
            <person name="Birren B.W."/>
            <person name="Cuomo C.A."/>
            <person name="White T.C."/>
        </authorList>
    </citation>
    <scope>NUCLEOTIDE SEQUENCE [LARGE SCALE GENOMIC DNA]</scope>
    <source>
        <strain evidence="3">CBS 112818</strain>
    </source>
</reference>
<dbReference type="GO" id="GO:0005524">
    <property type="term" value="F:ATP binding"/>
    <property type="evidence" value="ECO:0007669"/>
    <property type="project" value="InterPro"/>
</dbReference>
<name>F2S7N0_TRIT1</name>
<accession>F2S7N0</accession>
<organism evidence="2 3">
    <name type="scientific">Trichophyton tonsurans (strain CBS 112818)</name>
    <name type="common">Scalp ringworm fungus</name>
    <dbReference type="NCBI Taxonomy" id="647933"/>
    <lineage>
        <taxon>Eukaryota</taxon>
        <taxon>Fungi</taxon>
        <taxon>Dikarya</taxon>
        <taxon>Ascomycota</taxon>
        <taxon>Pezizomycotina</taxon>
        <taxon>Eurotiomycetes</taxon>
        <taxon>Eurotiomycetidae</taxon>
        <taxon>Onygenales</taxon>
        <taxon>Arthrodermataceae</taxon>
        <taxon>Trichophyton</taxon>
    </lineage>
</organism>
<keyword evidence="2" id="KW-0723">Serine/threonine-protein kinase</keyword>
<gene>
    <name evidence="2" type="ORF">TESG_06845</name>
</gene>
<dbReference type="Proteomes" id="UP000009172">
    <property type="component" value="Unassembled WGS sequence"/>
</dbReference>
<dbReference type="Pfam" id="PF00069">
    <property type="entry name" value="Pkinase"/>
    <property type="match status" value="1"/>
</dbReference>
<keyword evidence="3" id="KW-1185">Reference proteome</keyword>
<sequence>MSNERRAPKRERRKEFQDFAKAINYGSLALFDDTVTEIVLREESEPATTIRLDYGTKEPTNRIARMARKLRYQIREDPQRVVYLSCTEFPSLDRINVTELTDKAEITDGVFQVYRAGIPYILKIINRPFYQPRDTDVMRNELENLELARIAVDIDPYKTSPTGEQAVIGTLLQFYSGGSLQRALDDGSISGYHWEKWALQIGTALRLFHAAGRTHMDIKSSNILLDGKGNAILIDISGIGGTTHEWRAPEIRDEISPLDLPFEVRRLNDVWAYGKLLSEIASHAGSSPHATILEQVARCLMRDDTMTRIGLSEAMSRLEAVRTRTRLNVILVEPTIGSGTFDLEAKSPGVMVPVRSARRGIFCGYPFTYFFAALRIAARVFETLVIVAAIMDPYSEAAHSEEIVLYNMKGKVLNFCVVWVSKKHKTASFRL</sequence>
<evidence type="ECO:0000313" key="3">
    <source>
        <dbReference type="Proteomes" id="UP000009172"/>
    </source>
</evidence>
<dbReference type="Gene3D" id="1.10.510.10">
    <property type="entry name" value="Transferase(Phosphotransferase) domain 1"/>
    <property type="match status" value="1"/>
</dbReference>